<organism evidence="1 2">
    <name type="scientific">Centaurea solstitialis</name>
    <name type="common">yellow star-thistle</name>
    <dbReference type="NCBI Taxonomy" id="347529"/>
    <lineage>
        <taxon>Eukaryota</taxon>
        <taxon>Viridiplantae</taxon>
        <taxon>Streptophyta</taxon>
        <taxon>Embryophyta</taxon>
        <taxon>Tracheophyta</taxon>
        <taxon>Spermatophyta</taxon>
        <taxon>Magnoliopsida</taxon>
        <taxon>eudicotyledons</taxon>
        <taxon>Gunneridae</taxon>
        <taxon>Pentapetalae</taxon>
        <taxon>asterids</taxon>
        <taxon>campanulids</taxon>
        <taxon>Asterales</taxon>
        <taxon>Asteraceae</taxon>
        <taxon>Carduoideae</taxon>
        <taxon>Cardueae</taxon>
        <taxon>Centaureinae</taxon>
        <taxon>Centaurea</taxon>
    </lineage>
</organism>
<comment type="caution">
    <text evidence="1">The sequence shown here is derived from an EMBL/GenBank/DDBJ whole genome shotgun (WGS) entry which is preliminary data.</text>
</comment>
<sequence>MKKLETFYYLIVLNFVSFQRSKPAWITWNSLNIPTEGLFDVDCSLQLLSLSGRPYRIFTEEHEWASWLFTFLRSLLQLPRLKFLKLSSCESLVELPDLPSSISVLIAEECYALDIVGDFPTSDLKWLWKVSLTTYNTPKPKQKDNSFHCDRESAVEDYFISILLCDDSFQARGDYVPIKGFALETFTLQLP</sequence>
<keyword evidence="2" id="KW-1185">Reference proteome</keyword>
<gene>
    <name evidence="1" type="ORF">OSB04_018644</name>
</gene>
<accession>A0AA38WLY1</accession>
<evidence type="ECO:0000313" key="1">
    <source>
        <dbReference type="EMBL" id="KAJ9554599.1"/>
    </source>
</evidence>
<dbReference type="AlphaFoldDB" id="A0AA38WLY1"/>
<reference evidence="1" key="1">
    <citation type="submission" date="2023-03" db="EMBL/GenBank/DDBJ databases">
        <title>Chromosome-scale reference genome and RAD-based genetic map of yellow starthistle (Centaurea solstitialis) reveal putative structural variation and QTLs associated with invader traits.</title>
        <authorList>
            <person name="Reatini B."/>
            <person name="Cang F.A."/>
            <person name="Jiang Q."/>
            <person name="Mckibben M.T.W."/>
            <person name="Barker M.S."/>
            <person name="Rieseberg L.H."/>
            <person name="Dlugosch K.M."/>
        </authorList>
    </citation>
    <scope>NUCLEOTIDE SEQUENCE</scope>
    <source>
        <strain evidence="1">CAN-66</strain>
        <tissue evidence="1">Leaf</tissue>
    </source>
</reference>
<dbReference type="Proteomes" id="UP001172457">
    <property type="component" value="Chromosome 4"/>
</dbReference>
<protein>
    <submittedName>
        <fullName evidence="1">Uncharacterized protein</fullName>
    </submittedName>
</protein>
<dbReference type="EMBL" id="JARYMX010000004">
    <property type="protein sequence ID" value="KAJ9554599.1"/>
    <property type="molecule type" value="Genomic_DNA"/>
</dbReference>
<proteinExistence type="predicted"/>
<name>A0AA38WLY1_9ASTR</name>
<evidence type="ECO:0000313" key="2">
    <source>
        <dbReference type="Proteomes" id="UP001172457"/>
    </source>
</evidence>